<dbReference type="OrthoDB" id="10485244at2759"/>
<dbReference type="OMA" id="CIPSKAH"/>
<accession>A0A067CRC7</accession>
<name>A0A067CRC7_SAPPC</name>
<evidence type="ECO:0000313" key="3">
    <source>
        <dbReference type="Proteomes" id="UP000030745"/>
    </source>
</evidence>
<dbReference type="VEuPathDB" id="FungiDB:SPRG_02039"/>
<protein>
    <submittedName>
        <fullName evidence="2">Uncharacterized protein</fullName>
    </submittedName>
</protein>
<dbReference type="RefSeq" id="XP_012195986.1">
    <property type="nucleotide sequence ID" value="XM_012340596.1"/>
</dbReference>
<keyword evidence="3" id="KW-1185">Reference proteome</keyword>
<evidence type="ECO:0000313" key="2">
    <source>
        <dbReference type="EMBL" id="KDO33229.1"/>
    </source>
</evidence>
<dbReference type="GeneID" id="24124608"/>
<feature type="compositionally biased region" description="Low complexity" evidence="1">
    <location>
        <begin position="232"/>
        <end position="243"/>
    </location>
</feature>
<gene>
    <name evidence="2" type="ORF">SPRG_02039</name>
</gene>
<dbReference type="Proteomes" id="UP000030745">
    <property type="component" value="Unassembled WGS sequence"/>
</dbReference>
<dbReference type="KEGG" id="spar:SPRG_02039"/>
<dbReference type="EMBL" id="KK583193">
    <property type="protein sequence ID" value="KDO33229.1"/>
    <property type="molecule type" value="Genomic_DNA"/>
</dbReference>
<reference evidence="2 3" key="1">
    <citation type="journal article" date="2013" name="PLoS Genet.">
        <title>Distinctive expansion of potential virulence genes in the genome of the oomycete fish pathogen Saprolegnia parasitica.</title>
        <authorList>
            <person name="Jiang R.H."/>
            <person name="de Bruijn I."/>
            <person name="Haas B.J."/>
            <person name="Belmonte R."/>
            <person name="Lobach L."/>
            <person name="Christie J."/>
            <person name="van den Ackerveken G."/>
            <person name="Bottin A."/>
            <person name="Bulone V."/>
            <person name="Diaz-Moreno S.M."/>
            <person name="Dumas B."/>
            <person name="Fan L."/>
            <person name="Gaulin E."/>
            <person name="Govers F."/>
            <person name="Grenville-Briggs L.J."/>
            <person name="Horner N.R."/>
            <person name="Levin J.Z."/>
            <person name="Mammella M."/>
            <person name="Meijer H.J."/>
            <person name="Morris P."/>
            <person name="Nusbaum C."/>
            <person name="Oome S."/>
            <person name="Phillips A.J."/>
            <person name="van Rooyen D."/>
            <person name="Rzeszutek E."/>
            <person name="Saraiva M."/>
            <person name="Secombes C.J."/>
            <person name="Seidl M.F."/>
            <person name="Snel B."/>
            <person name="Stassen J.H."/>
            <person name="Sykes S."/>
            <person name="Tripathy S."/>
            <person name="van den Berg H."/>
            <person name="Vega-Arreguin J.C."/>
            <person name="Wawra S."/>
            <person name="Young S.K."/>
            <person name="Zeng Q."/>
            <person name="Dieguez-Uribeondo J."/>
            <person name="Russ C."/>
            <person name="Tyler B.M."/>
            <person name="van West P."/>
        </authorList>
    </citation>
    <scope>NUCLEOTIDE SEQUENCE [LARGE SCALE GENOMIC DNA]</scope>
    <source>
        <strain evidence="2 3">CBS 223.65</strain>
    </source>
</reference>
<sequence>MTDDIASAIVDEILRAVQATRVVRHAATRAVRDMWEVVHLSARVSPSPACMQRIPEERSMLVLDSRAAQCIPSKAHEQLRWPTIASSPTSLCTASSLSLLLQVEPPPPVVCTRTDHTLHRVKLIKPTTKAVVDLGSTRSTTALAAPFVQPLPKMLPEITVGAAPIYVPPRMTPLCTVVGNQDVDDRPFLTVDALYTPSRDLFGTNNDSKGKDAIATRPSCVLPPKVEPRPRLPSTTTPSTRRLSVVRHRS</sequence>
<evidence type="ECO:0000256" key="1">
    <source>
        <dbReference type="SAM" id="MobiDB-lite"/>
    </source>
</evidence>
<feature type="region of interest" description="Disordered" evidence="1">
    <location>
        <begin position="202"/>
        <end position="250"/>
    </location>
</feature>
<proteinExistence type="predicted"/>
<organism evidence="2 3">
    <name type="scientific">Saprolegnia parasitica (strain CBS 223.65)</name>
    <dbReference type="NCBI Taxonomy" id="695850"/>
    <lineage>
        <taxon>Eukaryota</taxon>
        <taxon>Sar</taxon>
        <taxon>Stramenopiles</taxon>
        <taxon>Oomycota</taxon>
        <taxon>Saprolegniomycetes</taxon>
        <taxon>Saprolegniales</taxon>
        <taxon>Saprolegniaceae</taxon>
        <taxon>Saprolegnia</taxon>
    </lineage>
</organism>
<dbReference type="AlphaFoldDB" id="A0A067CRC7"/>